<keyword evidence="1" id="KW-1133">Transmembrane helix</keyword>
<evidence type="ECO:0000313" key="2">
    <source>
        <dbReference type="EMBL" id="GAA56638.1"/>
    </source>
</evidence>
<dbReference type="Proteomes" id="UP000008909">
    <property type="component" value="Unassembled WGS sequence"/>
</dbReference>
<reference key="2">
    <citation type="submission" date="2011-10" db="EMBL/GenBank/DDBJ databases">
        <title>The genome and transcriptome sequence of Clonorchis sinensis provide insights into the carcinogenic liver fluke.</title>
        <authorList>
            <person name="Wang X."/>
            <person name="Huang Y."/>
            <person name="Chen W."/>
            <person name="Liu H."/>
            <person name="Guo L."/>
            <person name="Chen Y."/>
            <person name="Luo F."/>
            <person name="Zhou W."/>
            <person name="Sun J."/>
            <person name="Mao Q."/>
            <person name="Liang P."/>
            <person name="Zhou C."/>
            <person name="Tian Y."/>
            <person name="Men J."/>
            <person name="Lv X."/>
            <person name="Huang L."/>
            <person name="Zhou J."/>
            <person name="Hu Y."/>
            <person name="Li R."/>
            <person name="Zhang F."/>
            <person name="Lei H."/>
            <person name="Li X."/>
            <person name="Hu X."/>
            <person name="Liang C."/>
            <person name="Xu J."/>
            <person name="Wu Z."/>
            <person name="Yu X."/>
        </authorList>
    </citation>
    <scope>NUCLEOTIDE SEQUENCE</scope>
    <source>
        <strain>Henan</strain>
    </source>
</reference>
<proteinExistence type="predicted"/>
<keyword evidence="1" id="KW-0472">Membrane</keyword>
<keyword evidence="1" id="KW-0812">Transmembrane</keyword>
<feature type="transmembrane region" description="Helical" evidence="1">
    <location>
        <begin position="285"/>
        <end position="308"/>
    </location>
</feature>
<dbReference type="AlphaFoldDB" id="G7YUK8"/>
<dbReference type="EMBL" id="DF144322">
    <property type="protein sequence ID" value="GAA56638.1"/>
    <property type="molecule type" value="Genomic_DNA"/>
</dbReference>
<organism evidence="2 3">
    <name type="scientific">Clonorchis sinensis</name>
    <name type="common">Chinese liver fluke</name>
    <dbReference type="NCBI Taxonomy" id="79923"/>
    <lineage>
        <taxon>Eukaryota</taxon>
        <taxon>Metazoa</taxon>
        <taxon>Spiralia</taxon>
        <taxon>Lophotrochozoa</taxon>
        <taxon>Platyhelminthes</taxon>
        <taxon>Trematoda</taxon>
        <taxon>Digenea</taxon>
        <taxon>Opisthorchiida</taxon>
        <taxon>Opisthorchiata</taxon>
        <taxon>Opisthorchiidae</taxon>
        <taxon>Clonorchis</taxon>
    </lineage>
</organism>
<protein>
    <submittedName>
        <fullName evidence="2">Uncharacterized protein</fullName>
    </submittedName>
</protein>
<keyword evidence="3" id="KW-1185">Reference proteome</keyword>
<accession>G7YUK8</accession>
<sequence length="441" mass="49935">MASETGYLVVQQVLPSWKTSSTIDYDGSTMMYECLDTAYRDECCCPSLQNGGNLEVDNINVKIVFVSFRATVFWGVVISVTSVFNTGALLARTAHSDYRWETVQSVLSTRTSAKPVTLASGSLGGLLTYQSLRMDLVYGDIARNGLFRRIASELLNKENPPPRHDDCILFVIQSRYREFRLPIYQSERRLDMEPLLLENSGFFDFIEEQHCRYLCGRYFTRTGNVKNVKCNDRLFDQKLFDVVALATSVNNITDIPRSVCYNFTGVLTVYFLNSRNLTSPGVHTVALVFASISVLLLSLRSFFAYFAVHCRYRIETDRATARSPMEDVWLLIYPFLLFDCVSPLCSLQICLALYAKLFHVDICYVCWFANLLYLIADPLQCLVPGKKDSEKGTQQLYSEQASAGSPQIVELSRVTCSLRVPLIIRADTGGCRIFRVLHLMV</sequence>
<reference evidence="2" key="1">
    <citation type="journal article" date="2011" name="Genome Biol.">
        <title>The draft genome of the carcinogenic human liver fluke Clonorchis sinensis.</title>
        <authorList>
            <person name="Wang X."/>
            <person name="Chen W."/>
            <person name="Huang Y."/>
            <person name="Sun J."/>
            <person name="Men J."/>
            <person name="Liu H."/>
            <person name="Luo F."/>
            <person name="Guo L."/>
            <person name="Lv X."/>
            <person name="Deng C."/>
            <person name="Zhou C."/>
            <person name="Fan Y."/>
            <person name="Li X."/>
            <person name="Huang L."/>
            <person name="Hu Y."/>
            <person name="Liang C."/>
            <person name="Hu X."/>
            <person name="Xu J."/>
            <person name="Yu X."/>
        </authorList>
    </citation>
    <scope>NUCLEOTIDE SEQUENCE [LARGE SCALE GENOMIC DNA]</scope>
    <source>
        <strain evidence="2">Henan</strain>
    </source>
</reference>
<gene>
    <name evidence="2" type="ORF">CLF_111280</name>
</gene>
<evidence type="ECO:0000256" key="1">
    <source>
        <dbReference type="SAM" id="Phobius"/>
    </source>
</evidence>
<evidence type="ECO:0000313" key="3">
    <source>
        <dbReference type="Proteomes" id="UP000008909"/>
    </source>
</evidence>
<feature type="transmembrane region" description="Helical" evidence="1">
    <location>
        <begin position="328"/>
        <end position="351"/>
    </location>
</feature>
<name>G7YUK8_CLOSI</name>